<accession>A0ABD6BNG0</accession>
<dbReference type="RefSeq" id="WP_267645903.1">
    <property type="nucleotide sequence ID" value="NZ_JANHGR010000001.1"/>
</dbReference>
<dbReference type="InterPro" id="IPR017850">
    <property type="entry name" value="Alkaline_phosphatase_core_sf"/>
</dbReference>
<dbReference type="AlphaFoldDB" id="A0ABD6BNG0"/>
<organism evidence="3 4">
    <name type="scientific">Halolamina litorea</name>
    <dbReference type="NCBI Taxonomy" id="1515593"/>
    <lineage>
        <taxon>Archaea</taxon>
        <taxon>Methanobacteriati</taxon>
        <taxon>Methanobacteriota</taxon>
        <taxon>Stenosarchaea group</taxon>
        <taxon>Halobacteria</taxon>
        <taxon>Halobacteriales</taxon>
        <taxon>Haloferacaceae</taxon>
    </lineage>
</organism>
<comment type="similarity">
    <text evidence="1">Belongs to the sulfatase family.</text>
</comment>
<dbReference type="SUPFAM" id="SSF53649">
    <property type="entry name" value="Alkaline phosphatase-like"/>
    <property type="match status" value="1"/>
</dbReference>
<evidence type="ECO:0000313" key="4">
    <source>
        <dbReference type="Proteomes" id="UP001597139"/>
    </source>
</evidence>
<keyword evidence="4" id="KW-1185">Reference proteome</keyword>
<comment type="caution">
    <text evidence="3">The sequence shown here is derived from an EMBL/GenBank/DDBJ whole genome shotgun (WGS) entry which is preliminary data.</text>
</comment>
<evidence type="ECO:0000259" key="2">
    <source>
        <dbReference type="Pfam" id="PF00884"/>
    </source>
</evidence>
<gene>
    <name evidence="3" type="ORF">ACFSAU_03800</name>
</gene>
<dbReference type="EMBL" id="JBHUCZ010000001">
    <property type="protein sequence ID" value="MFD1566607.1"/>
    <property type="molecule type" value="Genomic_DNA"/>
</dbReference>
<dbReference type="InterPro" id="IPR000917">
    <property type="entry name" value="Sulfatase_N"/>
</dbReference>
<dbReference type="InterPro" id="IPR050738">
    <property type="entry name" value="Sulfatase"/>
</dbReference>
<dbReference type="PANTHER" id="PTHR42693">
    <property type="entry name" value="ARYLSULFATASE FAMILY MEMBER"/>
    <property type="match status" value="1"/>
</dbReference>
<name>A0ABD6BNG0_9EURY</name>
<protein>
    <submittedName>
        <fullName evidence="3">Sulfatase-like hydrolase/transferase</fullName>
    </submittedName>
</protein>
<sequence length="449" mass="49987">MSGENSPSVAVVVLDTLRADAFEEHFEWVPGVRYDNAWSTSHWTVPAHASLFTGRYGSEVGVHGKSKNLDCPDATLAERLQDAGWTTRGYSNNVHVSQWFDFDRGFEEFHHDSFSDDADFNWAEFIFEHRGDGASRYLDLLRQIRESDAPVLPTLWQGACIKLKDFGVLPKTDDETGIEAVTDWAESIAWNEHEFLFVNLMEVHGPYEAPESYRTVEPTQQDGIWSVVTGEQDADADHLRAAYSDCARYLSDSYHDLYPQLAEAFDVVITLADHGEAFGEYGGWEHTPGLWPAVTHVPLVVDVTGDAPTPIETECPVSLMDVHETVCAYTGIKTGRETHGRSLLGDHFDADYHLLETHGMLEKALVRLRNENVSEQTLNAFDVELHAIAGQDGYSFETYTDGIVDHNGGVSDAASVIEQLAADLEARDVEGSSDVPDRVEENLKDLGYV</sequence>
<evidence type="ECO:0000256" key="1">
    <source>
        <dbReference type="ARBA" id="ARBA00008779"/>
    </source>
</evidence>
<dbReference type="Pfam" id="PF00884">
    <property type="entry name" value="Sulfatase"/>
    <property type="match status" value="1"/>
</dbReference>
<proteinExistence type="inferred from homology"/>
<evidence type="ECO:0000313" key="3">
    <source>
        <dbReference type="EMBL" id="MFD1566607.1"/>
    </source>
</evidence>
<reference evidence="3 4" key="1">
    <citation type="journal article" date="2019" name="Int. J. Syst. Evol. Microbiol.">
        <title>The Global Catalogue of Microorganisms (GCM) 10K type strain sequencing project: providing services to taxonomists for standard genome sequencing and annotation.</title>
        <authorList>
            <consortium name="The Broad Institute Genomics Platform"/>
            <consortium name="The Broad Institute Genome Sequencing Center for Infectious Disease"/>
            <person name="Wu L."/>
            <person name="Ma J."/>
        </authorList>
    </citation>
    <scope>NUCLEOTIDE SEQUENCE [LARGE SCALE GENOMIC DNA]</scope>
    <source>
        <strain evidence="3 4">CGMCC 1.12859</strain>
    </source>
</reference>
<dbReference type="Gene3D" id="3.40.720.10">
    <property type="entry name" value="Alkaline Phosphatase, subunit A"/>
    <property type="match status" value="1"/>
</dbReference>
<dbReference type="Proteomes" id="UP001597139">
    <property type="component" value="Unassembled WGS sequence"/>
</dbReference>
<dbReference type="PANTHER" id="PTHR42693:SF33">
    <property type="entry name" value="ARYLSULFATASE"/>
    <property type="match status" value="1"/>
</dbReference>
<feature type="domain" description="Sulfatase N-terminal" evidence="2">
    <location>
        <begin position="30"/>
        <end position="332"/>
    </location>
</feature>